<reference evidence="2" key="1">
    <citation type="journal article" date="2019" name="Int. J. Syst. Evol. Microbiol.">
        <title>The Global Catalogue of Microorganisms (GCM) 10K type strain sequencing project: providing services to taxonomists for standard genome sequencing and annotation.</title>
        <authorList>
            <consortium name="The Broad Institute Genomics Platform"/>
            <consortium name="The Broad Institute Genome Sequencing Center for Infectious Disease"/>
            <person name="Wu L."/>
            <person name="Ma J."/>
        </authorList>
    </citation>
    <scope>NUCLEOTIDE SEQUENCE [LARGE SCALE GENOMIC DNA]</scope>
    <source>
        <strain evidence="2">JCM 16373</strain>
    </source>
</reference>
<gene>
    <name evidence="1" type="ORF">GCM10009863_66190</name>
</gene>
<keyword evidence="2" id="KW-1185">Reference proteome</keyword>
<sequence length="82" mass="9371">MSAPLQTPEERRRANRLRHLMARQEQMAARGPKGVAASWWDHARALAAEEERGARYDPGADPGAAWQDLARALENWCQRYSR</sequence>
<comment type="caution">
    <text evidence="1">The sequence shown here is derived from an EMBL/GenBank/DDBJ whole genome shotgun (WGS) entry which is preliminary data.</text>
</comment>
<evidence type="ECO:0000313" key="2">
    <source>
        <dbReference type="Proteomes" id="UP001501447"/>
    </source>
</evidence>
<organism evidence="1 2">
    <name type="scientific">Streptomyces axinellae</name>
    <dbReference type="NCBI Taxonomy" id="552788"/>
    <lineage>
        <taxon>Bacteria</taxon>
        <taxon>Bacillati</taxon>
        <taxon>Actinomycetota</taxon>
        <taxon>Actinomycetes</taxon>
        <taxon>Kitasatosporales</taxon>
        <taxon>Streptomycetaceae</taxon>
        <taxon>Streptomyces</taxon>
    </lineage>
</organism>
<proteinExistence type="predicted"/>
<dbReference type="RefSeq" id="WP_344570769.1">
    <property type="nucleotide sequence ID" value="NZ_BAAARJ010000037.1"/>
</dbReference>
<name>A0ABP6DD68_9ACTN</name>
<dbReference type="Proteomes" id="UP001501447">
    <property type="component" value="Unassembled WGS sequence"/>
</dbReference>
<evidence type="ECO:0000313" key="1">
    <source>
        <dbReference type="EMBL" id="GAA2639855.1"/>
    </source>
</evidence>
<protein>
    <submittedName>
        <fullName evidence="1">Uncharacterized protein</fullName>
    </submittedName>
</protein>
<dbReference type="EMBL" id="BAAARJ010000037">
    <property type="protein sequence ID" value="GAA2639855.1"/>
    <property type="molecule type" value="Genomic_DNA"/>
</dbReference>
<accession>A0ABP6DD68</accession>